<keyword evidence="3" id="KW-1185">Reference proteome</keyword>
<dbReference type="AlphaFoldDB" id="A0A1H3GB10"/>
<evidence type="ECO:0000256" key="1">
    <source>
        <dbReference type="SAM" id="Phobius"/>
    </source>
</evidence>
<dbReference type="PANTHER" id="PTHR33452">
    <property type="entry name" value="OXIDOREDUCTASE CATD-RELATED"/>
    <property type="match status" value="1"/>
</dbReference>
<feature type="transmembrane region" description="Helical" evidence="1">
    <location>
        <begin position="99"/>
        <end position="127"/>
    </location>
</feature>
<dbReference type="PANTHER" id="PTHR33452:SF1">
    <property type="entry name" value="INNER MEMBRANE PROTEIN YPHA-RELATED"/>
    <property type="match status" value="1"/>
</dbReference>
<keyword evidence="1" id="KW-0472">Membrane</keyword>
<keyword evidence="1" id="KW-0812">Transmembrane</keyword>
<gene>
    <name evidence="2" type="ORF">SAMN04487946_10563</name>
</gene>
<organism evidence="2 3">
    <name type="scientific">Halobellus clavatus</name>
    <dbReference type="NCBI Taxonomy" id="660517"/>
    <lineage>
        <taxon>Archaea</taxon>
        <taxon>Methanobacteriati</taxon>
        <taxon>Methanobacteriota</taxon>
        <taxon>Stenosarchaea group</taxon>
        <taxon>Halobacteria</taxon>
        <taxon>Halobacteriales</taxon>
        <taxon>Haloferacaceae</taxon>
        <taxon>Halobellus</taxon>
    </lineage>
</organism>
<dbReference type="OrthoDB" id="199518at2157"/>
<dbReference type="InterPro" id="IPR051907">
    <property type="entry name" value="DoxX-like_oxidoreductase"/>
</dbReference>
<name>A0A1H3GB10_9EURY</name>
<protein>
    <submittedName>
        <fullName evidence="2">Thiosulfate dehydrogenase [quinone] large subunit</fullName>
    </submittedName>
</protein>
<feature type="transmembrane region" description="Helical" evidence="1">
    <location>
        <begin position="63"/>
        <end position="87"/>
    </location>
</feature>
<evidence type="ECO:0000313" key="2">
    <source>
        <dbReference type="EMBL" id="SDY00230.1"/>
    </source>
</evidence>
<proteinExistence type="predicted"/>
<feature type="transmembrane region" description="Helical" evidence="1">
    <location>
        <begin position="26"/>
        <end position="43"/>
    </location>
</feature>
<accession>A0A1H3GB10</accession>
<reference evidence="3" key="1">
    <citation type="submission" date="2016-10" db="EMBL/GenBank/DDBJ databases">
        <authorList>
            <person name="Varghese N."/>
            <person name="Submissions S."/>
        </authorList>
    </citation>
    <scope>NUCLEOTIDE SEQUENCE [LARGE SCALE GENOMIC DNA]</scope>
    <source>
        <strain evidence="3">CGMCC 1.10118</strain>
    </source>
</reference>
<dbReference type="Proteomes" id="UP000199170">
    <property type="component" value="Unassembled WGS sequence"/>
</dbReference>
<sequence>MTTTPTQAATETTFDDILNFDLGGTVAGYWLAILRVVTGYWFLHAGFTKFAFVSGEPFDASGYLLQGTAGSPIHGFFAWAAGTPWLMEFTNFAIPAGEFLIGLGLVVGALVRLASFFGVLLMVFFYLGNADWAHGLVNGDLMGLLLFVTIATLGAGRILGLDAYLEQLDLADTRIAKFLLG</sequence>
<feature type="transmembrane region" description="Helical" evidence="1">
    <location>
        <begin position="139"/>
        <end position="160"/>
    </location>
</feature>
<keyword evidence="1" id="KW-1133">Transmembrane helix</keyword>
<dbReference type="EMBL" id="FNPB01000005">
    <property type="protein sequence ID" value="SDY00230.1"/>
    <property type="molecule type" value="Genomic_DNA"/>
</dbReference>
<dbReference type="GO" id="GO:0005886">
    <property type="term" value="C:plasma membrane"/>
    <property type="evidence" value="ECO:0007669"/>
    <property type="project" value="UniProtKB-SubCell"/>
</dbReference>
<dbReference type="RefSeq" id="WP_089766898.1">
    <property type="nucleotide sequence ID" value="NZ_FNPB01000005.1"/>
</dbReference>
<evidence type="ECO:0000313" key="3">
    <source>
        <dbReference type="Proteomes" id="UP000199170"/>
    </source>
</evidence>
<dbReference type="STRING" id="660517.SAMN04487946_10563"/>